<dbReference type="PANTHER" id="PTHR46052">
    <property type="entry name" value="PHOSDUCIN-LIKE PROTEIN"/>
    <property type="match status" value="1"/>
</dbReference>
<dbReference type="EMBL" id="OC860063">
    <property type="protein sequence ID" value="CAD7628228.1"/>
    <property type="molecule type" value="Genomic_DNA"/>
</dbReference>
<feature type="compositionally biased region" description="Acidic residues" evidence="1">
    <location>
        <begin position="20"/>
        <end position="31"/>
    </location>
</feature>
<reference evidence="3" key="1">
    <citation type="submission" date="2020-11" db="EMBL/GenBank/DDBJ databases">
        <authorList>
            <person name="Tran Van P."/>
        </authorList>
    </citation>
    <scope>NUCLEOTIDE SEQUENCE</scope>
</reference>
<proteinExistence type="predicted"/>
<keyword evidence="4" id="KW-1185">Reference proteome</keyword>
<dbReference type="OrthoDB" id="70588at2759"/>
<dbReference type="InterPro" id="IPR051499">
    <property type="entry name" value="Phosducin-like_reg"/>
</dbReference>
<feature type="compositionally biased region" description="Basic and acidic residues" evidence="1">
    <location>
        <begin position="32"/>
        <end position="44"/>
    </location>
</feature>
<protein>
    <recommendedName>
        <fullName evidence="2">Phosducin domain-containing protein</fullName>
    </recommendedName>
</protein>
<name>A0A7R9KRV1_9ACAR</name>
<evidence type="ECO:0000259" key="2">
    <source>
        <dbReference type="Pfam" id="PF02114"/>
    </source>
</evidence>
<dbReference type="Proteomes" id="UP000759131">
    <property type="component" value="Unassembled WGS sequence"/>
</dbReference>
<accession>A0A7R9KRV1</accession>
<dbReference type="EMBL" id="CAJPIZ010005488">
    <property type="protein sequence ID" value="CAG2108658.1"/>
    <property type="molecule type" value="Genomic_DNA"/>
</dbReference>
<evidence type="ECO:0000313" key="4">
    <source>
        <dbReference type="Proteomes" id="UP000759131"/>
    </source>
</evidence>
<evidence type="ECO:0000313" key="3">
    <source>
        <dbReference type="EMBL" id="CAD7628228.1"/>
    </source>
</evidence>
<gene>
    <name evidence="3" type="ORF">OSB1V03_LOCUS8650</name>
</gene>
<evidence type="ECO:0000256" key="1">
    <source>
        <dbReference type="SAM" id="MobiDB-lite"/>
    </source>
</evidence>
<feature type="domain" description="Phosducin" evidence="2">
    <location>
        <begin position="62"/>
        <end position="124"/>
    </location>
</feature>
<sequence length="177" mass="20334">MSTLEDKILGEKLHYYCSSSEEEDNDNEDDNNDCRKKCSEDKTNSNDVPPVGGGGDQRWNRWDGNSCNTGPKGVIKDWQRYKQFESEKRDADERQKLELMSKLSLSCRSHLDEELAKKENQTTDEDDLSDRFFAADIEKFLVEHGVLNESLIPNIITTRSSIRESAIDNDEEDDDCD</sequence>
<dbReference type="Pfam" id="PF02114">
    <property type="entry name" value="Phosducin"/>
    <property type="match status" value="1"/>
</dbReference>
<dbReference type="InterPro" id="IPR024253">
    <property type="entry name" value="Phosducin_thioredoxin-like_dom"/>
</dbReference>
<dbReference type="PANTHER" id="PTHR46052:SF1">
    <property type="entry name" value="PHOSDUCIN-LIKE PROTEIN"/>
    <property type="match status" value="1"/>
</dbReference>
<dbReference type="InterPro" id="IPR023196">
    <property type="entry name" value="Phosducin_N_dom_sf"/>
</dbReference>
<dbReference type="AlphaFoldDB" id="A0A7R9KRV1"/>
<organism evidence="3">
    <name type="scientific">Medioppia subpectinata</name>
    <dbReference type="NCBI Taxonomy" id="1979941"/>
    <lineage>
        <taxon>Eukaryota</taxon>
        <taxon>Metazoa</taxon>
        <taxon>Ecdysozoa</taxon>
        <taxon>Arthropoda</taxon>
        <taxon>Chelicerata</taxon>
        <taxon>Arachnida</taxon>
        <taxon>Acari</taxon>
        <taxon>Acariformes</taxon>
        <taxon>Sarcoptiformes</taxon>
        <taxon>Oribatida</taxon>
        <taxon>Brachypylina</taxon>
        <taxon>Oppioidea</taxon>
        <taxon>Oppiidae</taxon>
        <taxon>Medioppia</taxon>
    </lineage>
</organism>
<feature type="region of interest" description="Disordered" evidence="1">
    <location>
        <begin position="19"/>
        <end position="71"/>
    </location>
</feature>
<dbReference type="Gene3D" id="1.10.168.10">
    <property type="entry name" value="Phosducin, domain 2"/>
    <property type="match status" value="1"/>
</dbReference>